<keyword evidence="2" id="KW-1185">Reference proteome</keyword>
<evidence type="ECO:0000313" key="2">
    <source>
        <dbReference type="Proteomes" id="UP000076858"/>
    </source>
</evidence>
<reference evidence="1 2" key="1">
    <citation type="submission" date="2016-03" db="EMBL/GenBank/DDBJ databases">
        <title>EvidentialGene: Evidence-directed Construction of Genes on Genomes.</title>
        <authorList>
            <person name="Gilbert D.G."/>
            <person name="Choi J.-H."/>
            <person name="Mockaitis K."/>
            <person name="Colbourne J."/>
            <person name="Pfrender M."/>
        </authorList>
    </citation>
    <scope>NUCLEOTIDE SEQUENCE [LARGE SCALE GENOMIC DNA]</scope>
    <source>
        <strain evidence="1 2">Xinb3</strain>
        <tissue evidence="1">Complete organism</tissue>
    </source>
</reference>
<dbReference type="Proteomes" id="UP000076858">
    <property type="component" value="Unassembled WGS sequence"/>
</dbReference>
<sequence length="60" mass="6941">MLTIETNAGNPYLGPHQLFEYLGATGWLNMLDYTVYQDRPKESMERVLIRVFLPAAKNPR</sequence>
<comment type="caution">
    <text evidence="1">The sequence shown here is derived from an EMBL/GenBank/DDBJ whole genome shotgun (WGS) entry which is preliminary data.</text>
</comment>
<protein>
    <submittedName>
        <fullName evidence="1">Uncharacterized protein</fullName>
    </submittedName>
</protein>
<proteinExistence type="predicted"/>
<name>A0A162CN81_9CRUS</name>
<evidence type="ECO:0000313" key="1">
    <source>
        <dbReference type="EMBL" id="KZS14856.1"/>
    </source>
</evidence>
<gene>
    <name evidence="1" type="ORF">APZ42_020250</name>
</gene>
<dbReference type="AlphaFoldDB" id="A0A162CN81"/>
<organism evidence="1 2">
    <name type="scientific">Daphnia magna</name>
    <dbReference type="NCBI Taxonomy" id="35525"/>
    <lineage>
        <taxon>Eukaryota</taxon>
        <taxon>Metazoa</taxon>
        <taxon>Ecdysozoa</taxon>
        <taxon>Arthropoda</taxon>
        <taxon>Crustacea</taxon>
        <taxon>Branchiopoda</taxon>
        <taxon>Diplostraca</taxon>
        <taxon>Cladocera</taxon>
        <taxon>Anomopoda</taxon>
        <taxon>Daphniidae</taxon>
        <taxon>Daphnia</taxon>
    </lineage>
</organism>
<accession>A0A162CN81</accession>
<dbReference type="EMBL" id="LRGB01000944">
    <property type="protein sequence ID" value="KZS14856.1"/>
    <property type="molecule type" value="Genomic_DNA"/>
</dbReference>